<dbReference type="InterPro" id="IPR050834">
    <property type="entry name" value="Glycosyltransf_2"/>
</dbReference>
<keyword evidence="1" id="KW-0997">Cell inner membrane</keyword>
<dbReference type="PANTHER" id="PTHR43685:SF2">
    <property type="entry name" value="GLYCOSYLTRANSFERASE 2-LIKE DOMAIN-CONTAINING PROTEIN"/>
    <property type="match status" value="1"/>
</dbReference>
<comment type="caution">
    <text evidence="3">The sequence shown here is derived from an EMBL/GenBank/DDBJ whole genome shotgun (WGS) entry which is preliminary data.</text>
</comment>
<feature type="domain" description="Glycosyltransferase 2-like" evidence="2">
    <location>
        <begin position="11"/>
        <end position="119"/>
    </location>
</feature>
<dbReference type="InterPro" id="IPR029044">
    <property type="entry name" value="Nucleotide-diphossugar_trans"/>
</dbReference>
<dbReference type="PANTHER" id="PTHR43685">
    <property type="entry name" value="GLYCOSYLTRANSFERASE"/>
    <property type="match status" value="1"/>
</dbReference>
<protein>
    <submittedName>
        <fullName evidence="3">Glycosyltransferase family 2 protein</fullName>
    </submittedName>
</protein>
<keyword evidence="4" id="KW-1185">Reference proteome</keyword>
<name>A0ABR8TN44_9PSED</name>
<keyword evidence="1" id="KW-1003">Cell membrane</keyword>
<sequence length="312" mass="35592">MKGDQFEPTVCVIIPMFNAAATIGKALESLAQQTRLPDRVIVVDDGSTDNSAQTVERLTFPYELLLIRQKNKGPSAARNAGLFSAHETLLAFLDADDYWFPEKLEKQVSLFQALSKTNHNVGMVDCFGLSLFDDGRKLLFGHIKKGKHFFSFVNSNVMNGTSSVLVLRHAVVECGGFDPHIRFAEDRWLWTQIAEHYEIHTVAEILYHRLVGKNNITAHPEKSYEHKTRFIELYLRRYGSLLSGQQRLQFILSNHAEFLDAFSRAGAHHNVTKVYKEMLKHSWKTLFFLKGKSTLRYIHSRTILLMSPYSSG</sequence>
<dbReference type="Gene3D" id="3.90.550.10">
    <property type="entry name" value="Spore Coat Polysaccharide Biosynthesis Protein SpsA, Chain A"/>
    <property type="match status" value="1"/>
</dbReference>
<dbReference type="Proteomes" id="UP000611945">
    <property type="component" value="Unassembled WGS sequence"/>
</dbReference>
<accession>A0ABR8TN44</accession>
<reference evidence="3 4" key="1">
    <citation type="submission" date="2020-08" db="EMBL/GenBank/DDBJ databases">
        <title>A Genomic Blueprint of the Chicken Gut Microbiome.</title>
        <authorList>
            <person name="Gilroy R."/>
            <person name="Ravi A."/>
            <person name="Getino M."/>
            <person name="Pursley I."/>
            <person name="Horton D.L."/>
            <person name="Alikhan N.-F."/>
            <person name="Baker D."/>
            <person name="Gharbi K."/>
            <person name="Hall N."/>
            <person name="Watson M."/>
            <person name="Adriaenssens E.M."/>
            <person name="Foster-Nyarko E."/>
            <person name="Jarju S."/>
            <person name="Secka A."/>
            <person name="Antonio M."/>
            <person name="Oren A."/>
            <person name="Chaudhuri R."/>
            <person name="La Ragione R.M."/>
            <person name="Hildebrand F."/>
            <person name="Pallen M.J."/>
        </authorList>
    </citation>
    <scope>NUCLEOTIDE SEQUENCE [LARGE SCALE GENOMIC DNA]</scope>
    <source>
        <strain evidence="3 4">Sa2CUA2</strain>
    </source>
</reference>
<dbReference type="EMBL" id="JACSQG010000003">
    <property type="protein sequence ID" value="MBD7977192.1"/>
    <property type="molecule type" value="Genomic_DNA"/>
</dbReference>
<dbReference type="SUPFAM" id="SSF53448">
    <property type="entry name" value="Nucleotide-diphospho-sugar transferases"/>
    <property type="match status" value="1"/>
</dbReference>
<gene>
    <name evidence="3" type="ORF">H9642_08305</name>
</gene>
<keyword evidence="1" id="KW-0472">Membrane</keyword>
<evidence type="ECO:0000313" key="3">
    <source>
        <dbReference type="EMBL" id="MBD7977192.1"/>
    </source>
</evidence>
<evidence type="ECO:0000256" key="1">
    <source>
        <dbReference type="ARBA" id="ARBA00022519"/>
    </source>
</evidence>
<dbReference type="Pfam" id="PF00535">
    <property type="entry name" value="Glycos_transf_2"/>
    <property type="match status" value="1"/>
</dbReference>
<dbReference type="CDD" id="cd00761">
    <property type="entry name" value="Glyco_tranf_GTA_type"/>
    <property type="match status" value="1"/>
</dbReference>
<dbReference type="InterPro" id="IPR001173">
    <property type="entry name" value="Glyco_trans_2-like"/>
</dbReference>
<organism evidence="3 4">
    <name type="scientific">Serpens gallinarum</name>
    <dbReference type="NCBI Taxonomy" id="2763075"/>
    <lineage>
        <taxon>Bacteria</taxon>
        <taxon>Pseudomonadati</taxon>
        <taxon>Pseudomonadota</taxon>
        <taxon>Gammaproteobacteria</taxon>
        <taxon>Pseudomonadales</taxon>
        <taxon>Pseudomonadaceae</taxon>
        <taxon>Pseudomonas</taxon>
    </lineage>
</organism>
<evidence type="ECO:0000313" key="4">
    <source>
        <dbReference type="Proteomes" id="UP000611945"/>
    </source>
</evidence>
<evidence type="ECO:0000259" key="2">
    <source>
        <dbReference type="Pfam" id="PF00535"/>
    </source>
</evidence>
<proteinExistence type="predicted"/>
<dbReference type="RefSeq" id="WP_286010276.1">
    <property type="nucleotide sequence ID" value="NZ_JACSQG010000003.1"/>
</dbReference>